<dbReference type="GO" id="GO:0102482">
    <property type="term" value="F:5-deoxy-D-glucuronate isomerase activity"/>
    <property type="evidence" value="ECO:0007669"/>
    <property type="project" value="UniProtKB-EC"/>
</dbReference>
<dbReference type="InterPro" id="IPR024203">
    <property type="entry name" value="Deoxy-glucuronate_isom_IolB"/>
</dbReference>
<dbReference type="InterPro" id="IPR014710">
    <property type="entry name" value="RmlC-like_jellyroll"/>
</dbReference>
<dbReference type="RefSeq" id="WP_376977375.1">
    <property type="nucleotide sequence ID" value="NZ_JBHLSV010000001.1"/>
</dbReference>
<comment type="caution">
    <text evidence="2">The sequence shown here is derived from an EMBL/GenBank/DDBJ whole genome shotgun (WGS) entry which is preliminary data.</text>
</comment>
<dbReference type="InterPro" id="IPR011051">
    <property type="entry name" value="RmlC_Cupin_sf"/>
</dbReference>
<keyword evidence="1 2" id="KW-0413">Isomerase</keyword>
<dbReference type="SUPFAM" id="SSF51182">
    <property type="entry name" value="RmlC-like cupins"/>
    <property type="match status" value="1"/>
</dbReference>
<dbReference type="EMBL" id="JBHLSV010000001">
    <property type="protein sequence ID" value="MFC0672529.1"/>
    <property type="molecule type" value="Genomic_DNA"/>
</dbReference>
<evidence type="ECO:0000313" key="2">
    <source>
        <dbReference type="EMBL" id="MFC0672529.1"/>
    </source>
</evidence>
<evidence type="ECO:0000313" key="3">
    <source>
        <dbReference type="Proteomes" id="UP001589793"/>
    </source>
</evidence>
<accession>A0ABV6R6C3</accession>
<dbReference type="Pfam" id="PF04962">
    <property type="entry name" value="KduI"/>
    <property type="match status" value="1"/>
</dbReference>
<protein>
    <submittedName>
        <fullName evidence="2">5-deoxy-glucuronate isomerase</fullName>
        <ecNumber evidence="2">5.3.1.30</ecNumber>
    </submittedName>
</protein>
<organism evidence="2 3">
    <name type="scientific">Brachybacterium hainanense</name>
    <dbReference type="NCBI Taxonomy" id="1541174"/>
    <lineage>
        <taxon>Bacteria</taxon>
        <taxon>Bacillati</taxon>
        <taxon>Actinomycetota</taxon>
        <taxon>Actinomycetes</taxon>
        <taxon>Micrococcales</taxon>
        <taxon>Dermabacteraceae</taxon>
        <taxon>Brachybacterium</taxon>
    </lineage>
</organism>
<dbReference type="PIRSF" id="PIRSF036628">
    <property type="entry name" value="IolB"/>
    <property type="match status" value="1"/>
</dbReference>
<dbReference type="NCBIfam" id="TIGR04378">
    <property type="entry name" value="myo_inos_iolB"/>
    <property type="match status" value="1"/>
</dbReference>
<dbReference type="PANTHER" id="PTHR39193">
    <property type="entry name" value="5-DEOXY-GLUCURONATE ISOMERASE"/>
    <property type="match status" value="1"/>
</dbReference>
<dbReference type="Proteomes" id="UP001589793">
    <property type="component" value="Unassembled WGS sequence"/>
</dbReference>
<reference evidence="2 3" key="1">
    <citation type="submission" date="2024-09" db="EMBL/GenBank/DDBJ databases">
        <authorList>
            <person name="Sun Q."/>
            <person name="Mori K."/>
        </authorList>
    </citation>
    <scope>NUCLEOTIDE SEQUENCE [LARGE SCALE GENOMIC DNA]</scope>
    <source>
        <strain evidence="2 3">CICC 10874</strain>
    </source>
</reference>
<proteinExistence type="predicted"/>
<keyword evidence="3" id="KW-1185">Reference proteome</keyword>
<dbReference type="InterPro" id="IPR021120">
    <property type="entry name" value="KduI/IolB_isomerase"/>
</dbReference>
<dbReference type="Gene3D" id="2.60.120.10">
    <property type="entry name" value="Jelly Rolls"/>
    <property type="match status" value="2"/>
</dbReference>
<dbReference type="PANTHER" id="PTHR39193:SF1">
    <property type="entry name" value="5-DEOXY-GLUCURONATE ISOMERASE"/>
    <property type="match status" value="1"/>
</dbReference>
<sequence length="291" mass="30685">MNELHIPAGASASGSFDTVIDPGGREGWVHTGLRVLALPAGGGETWTAHGVEVMVVPLTGACEVSIGEEAFALRGRVDVFAGPTDVLYAPEGTQLRIASAAGGRFALATAAVPPAQRGEHPVAVIRAEDVPVEIRGGGTMTRQVRNFGSVGAFDACDKLIACEVVTPGGNWSSYPAHKHDTTTETESELEEIYYYEVQSAPDGGPGFGFHQTSSTDPERPIDVLTEVRSGDTVLVPHGWHGPCAAAPGHDMYYLNVMAGPAPERAWNITDHPEQTWVRGTWAAAGPDPRLA</sequence>
<evidence type="ECO:0000256" key="1">
    <source>
        <dbReference type="ARBA" id="ARBA00023235"/>
    </source>
</evidence>
<dbReference type="EC" id="5.3.1.30" evidence="2"/>
<name>A0ABV6R6C3_9MICO</name>
<gene>
    <name evidence="2" type="primary">iolB</name>
    <name evidence="2" type="ORF">ACFFF6_01015</name>
</gene>